<evidence type="ECO:0000313" key="1">
    <source>
        <dbReference type="EMBL" id="MDQ0112484.1"/>
    </source>
</evidence>
<proteinExistence type="predicted"/>
<dbReference type="Gene3D" id="2.160.20.80">
    <property type="entry name" value="E3 ubiquitin-protein ligase SopA"/>
    <property type="match status" value="1"/>
</dbReference>
<name>A0ABT9U203_PAEHA</name>
<sequence>MSGTKVKVEAPKLPAAMESRVIDAYELSDEYAISDCVIRDSEVDNQTGYRVCFDRISFQNVVFRGTSLPKSEWTDVRFDNCDLSNIDLNGAIFHRVTFHECKLLGMDLTEATLRNVLFDECYADYAVLRFSNTKQVKLVKSSFGKADLSNMTLAQTSLQECNIDGAQFAQTKLRGMDLSSCDFASLSVNIEDLQGCIISPLQSSSFATMFGLVVNED</sequence>
<comment type="caution">
    <text evidence="1">The sequence shown here is derived from an EMBL/GenBank/DDBJ whole genome shotgun (WGS) entry which is preliminary data.</text>
</comment>
<dbReference type="Pfam" id="PF13599">
    <property type="entry name" value="Pentapeptide_4"/>
    <property type="match status" value="1"/>
</dbReference>
<dbReference type="InterPro" id="IPR052949">
    <property type="entry name" value="PA_immunity-related"/>
</dbReference>
<dbReference type="Pfam" id="PF00805">
    <property type="entry name" value="Pentapeptide"/>
    <property type="match status" value="1"/>
</dbReference>
<dbReference type="PANTHER" id="PTHR42999">
    <property type="entry name" value="ANTIBIOTIC RESISTANCE PROTEIN MCBG"/>
    <property type="match status" value="1"/>
</dbReference>
<gene>
    <name evidence="1" type="ORF">J2T15_001919</name>
</gene>
<dbReference type="RefSeq" id="WP_307203355.1">
    <property type="nucleotide sequence ID" value="NZ_JAUSST010000003.1"/>
</dbReference>
<dbReference type="EMBL" id="JAUSSU010000003">
    <property type="protein sequence ID" value="MDQ0112484.1"/>
    <property type="molecule type" value="Genomic_DNA"/>
</dbReference>
<dbReference type="Proteomes" id="UP001229346">
    <property type="component" value="Unassembled WGS sequence"/>
</dbReference>
<accession>A0ABT9U203</accession>
<dbReference type="SUPFAM" id="SSF141571">
    <property type="entry name" value="Pentapeptide repeat-like"/>
    <property type="match status" value="1"/>
</dbReference>
<protein>
    <submittedName>
        <fullName evidence="1">Uncharacterized protein YjbI with pentapeptide repeats</fullName>
    </submittedName>
</protein>
<dbReference type="InterPro" id="IPR001646">
    <property type="entry name" value="5peptide_repeat"/>
</dbReference>
<evidence type="ECO:0000313" key="2">
    <source>
        <dbReference type="Proteomes" id="UP001229346"/>
    </source>
</evidence>
<dbReference type="PANTHER" id="PTHR42999:SF1">
    <property type="entry name" value="PENTAPEPTIDE REPEAT-CONTAINING PROTEIN"/>
    <property type="match status" value="1"/>
</dbReference>
<organism evidence="1 2">
    <name type="scientific">Paenibacillus harenae</name>
    <dbReference type="NCBI Taxonomy" id="306543"/>
    <lineage>
        <taxon>Bacteria</taxon>
        <taxon>Bacillati</taxon>
        <taxon>Bacillota</taxon>
        <taxon>Bacilli</taxon>
        <taxon>Bacillales</taxon>
        <taxon>Paenibacillaceae</taxon>
        <taxon>Paenibacillus</taxon>
    </lineage>
</organism>
<reference evidence="1 2" key="1">
    <citation type="submission" date="2023-07" db="EMBL/GenBank/DDBJ databases">
        <title>Sorghum-associated microbial communities from plants grown in Nebraska, USA.</title>
        <authorList>
            <person name="Schachtman D."/>
        </authorList>
    </citation>
    <scope>NUCLEOTIDE SEQUENCE [LARGE SCALE GENOMIC DNA]</scope>
    <source>
        <strain evidence="1 2">CC482</strain>
    </source>
</reference>
<keyword evidence="2" id="KW-1185">Reference proteome</keyword>